<reference evidence="1" key="1">
    <citation type="submission" date="2020-09" db="EMBL/GenBank/DDBJ databases">
        <title>Genome-Enabled Discovery of Anthraquinone Biosynthesis in Senna tora.</title>
        <authorList>
            <person name="Kang S.-H."/>
            <person name="Pandey R.P."/>
            <person name="Lee C.-M."/>
            <person name="Sim J.-S."/>
            <person name="Jeong J.-T."/>
            <person name="Choi B.-S."/>
            <person name="Jung M."/>
            <person name="Ginzburg D."/>
            <person name="Zhao K."/>
            <person name="Won S.Y."/>
            <person name="Oh T.-J."/>
            <person name="Yu Y."/>
            <person name="Kim N.-H."/>
            <person name="Lee O.R."/>
            <person name="Lee T.-H."/>
            <person name="Bashyal P."/>
            <person name="Kim T.-S."/>
            <person name="Lee W.-H."/>
            <person name="Kawkins C."/>
            <person name="Kim C.-K."/>
            <person name="Kim J.S."/>
            <person name="Ahn B.O."/>
            <person name="Rhee S.Y."/>
            <person name="Sohng J.K."/>
        </authorList>
    </citation>
    <scope>NUCLEOTIDE SEQUENCE</scope>
    <source>
        <tissue evidence="1">Leaf</tissue>
    </source>
</reference>
<proteinExistence type="predicted"/>
<dbReference type="AlphaFoldDB" id="A0A834VYI9"/>
<comment type="caution">
    <text evidence="1">The sequence shown here is derived from an EMBL/GenBank/DDBJ whole genome shotgun (WGS) entry which is preliminary data.</text>
</comment>
<organism evidence="1 2">
    <name type="scientific">Senna tora</name>
    <dbReference type="NCBI Taxonomy" id="362788"/>
    <lineage>
        <taxon>Eukaryota</taxon>
        <taxon>Viridiplantae</taxon>
        <taxon>Streptophyta</taxon>
        <taxon>Embryophyta</taxon>
        <taxon>Tracheophyta</taxon>
        <taxon>Spermatophyta</taxon>
        <taxon>Magnoliopsida</taxon>
        <taxon>eudicotyledons</taxon>
        <taxon>Gunneridae</taxon>
        <taxon>Pentapetalae</taxon>
        <taxon>rosids</taxon>
        <taxon>fabids</taxon>
        <taxon>Fabales</taxon>
        <taxon>Fabaceae</taxon>
        <taxon>Caesalpinioideae</taxon>
        <taxon>Cassia clade</taxon>
        <taxon>Senna</taxon>
    </lineage>
</organism>
<name>A0A834VYI9_9FABA</name>
<protein>
    <submittedName>
        <fullName evidence="1">Uncharacterized protein</fullName>
    </submittedName>
</protein>
<dbReference type="Proteomes" id="UP000634136">
    <property type="component" value="Unassembled WGS sequence"/>
</dbReference>
<accession>A0A834VYI9</accession>
<gene>
    <name evidence="1" type="ORF">G2W53_041974</name>
</gene>
<sequence>MTGVKKDVGIVKESIRDLWDALLRLSKEELGKIHEKPIKCSISWELIGELLAFPSKREVKKKKGLN</sequence>
<evidence type="ECO:0000313" key="2">
    <source>
        <dbReference type="Proteomes" id="UP000634136"/>
    </source>
</evidence>
<evidence type="ECO:0000313" key="1">
    <source>
        <dbReference type="EMBL" id="KAF7802863.1"/>
    </source>
</evidence>
<keyword evidence="2" id="KW-1185">Reference proteome</keyword>
<dbReference type="EMBL" id="JAAIUW010000013">
    <property type="protein sequence ID" value="KAF7802863.1"/>
    <property type="molecule type" value="Genomic_DNA"/>
</dbReference>